<reference evidence="1" key="1">
    <citation type="journal article" date="2021" name="Nat. Commun.">
        <title>Genetic determinants of endophytism in the Arabidopsis root mycobiome.</title>
        <authorList>
            <person name="Mesny F."/>
            <person name="Miyauchi S."/>
            <person name="Thiergart T."/>
            <person name="Pickel B."/>
            <person name="Atanasova L."/>
            <person name="Karlsson M."/>
            <person name="Huettel B."/>
            <person name="Barry K.W."/>
            <person name="Haridas S."/>
            <person name="Chen C."/>
            <person name="Bauer D."/>
            <person name="Andreopoulos W."/>
            <person name="Pangilinan J."/>
            <person name="LaButti K."/>
            <person name="Riley R."/>
            <person name="Lipzen A."/>
            <person name="Clum A."/>
            <person name="Drula E."/>
            <person name="Henrissat B."/>
            <person name="Kohler A."/>
            <person name="Grigoriev I.V."/>
            <person name="Martin F.M."/>
            <person name="Hacquard S."/>
        </authorList>
    </citation>
    <scope>NUCLEOTIDE SEQUENCE</scope>
    <source>
        <strain evidence="1">MPI-SDFR-AT-0068</strain>
    </source>
</reference>
<organism evidence="1 2">
    <name type="scientific">Fusarium tricinctum</name>
    <dbReference type="NCBI Taxonomy" id="61284"/>
    <lineage>
        <taxon>Eukaryota</taxon>
        <taxon>Fungi</taxon>
        <taxon>Dikarya</taxon>
        <taxon>Ascomycota</taxon>
        <taxon>Pezizomycotina</taxon>
        <taxon>Sordariomycetes</taxon>
        <taxon>Hypocreomycetidae</taxon>
        <taxon>Hypocreales</taxon>
        <taxon>Nectriaceae</taxon>
        <taxon>Fusarium</taxon>
        <taxon>Fusarium tricinctum species complex</taxon>
    </lineage>
</organism>
<accession>A0A8K0WIF3</accession>
<keyword evidence="2" id="KW-1185">Reference proteome</keyword>
<dbReference type="Proteomes" id="UP000813427">
    <property type="component" value="Unassembled WGS sequence"/>
</dbReference>
<evidence type="ECO:0000313" key="1">
    <source>
        <dbReference type="EMBL" id="KAH7263324.1"/>
    </source>
</evidence>
<name>A0A8K0WIF3_9HYPO</name>
<protein>
    <submittedName>
        <fullName evidence="1">Uncharacterized protein</fullName>
    </submittedName>
</protein>
<dbReference type="AlphaFoldDB" id="A0A8K0WIF3"/>
<sequence>MQSSWMVVYITFVPQLGDGDENGRKHSLNALSRLSLNPQNQRSGTIYGQVPEVVTFLRECTHGYHRPSKGKAKGVGNLKAQGAIGEALSWPRRTPYSVVVSVSRDMNTDVNGDVGSKMGPLRFSSAKMNTTVRPTVFPLLLAVT</sequence>
<proteinExistence type="predicted"/>
<gene>
    <name evidence="1" type="ORF">BKA59DRAFT_449536</name>
</gene>
<dbReference type="EMBL" id="JAGPXF010000001">
    <property type="protein sequence ID" value="KAH7263324.1"/>
    <property type="molecule type" value="Genomic_DNA"/>
</dbReference>
<comment type="caution">
    <text evidence="1">The sequence shown here is derived from an EMBL/GenBank/DDBJ whole genome shotgun (WGS) entry which is preliminary data.</text>
</comment>
<evidence type="ECO:0000313" key="2">
    <source>
        <dbReference type="Proteomes" id="UP000813427"/>
    </source>
</evidence>